<dbReference type="InterPro" id="IPR002524">
    <property type="entry name" value="Cation_efflux"/>
</dbReference>
<evidence type="ECO:0000259" key="12">
    <source>
        <dbReference type="Pfam" id="PF16916"/>
    </source>
</evidence>
<feature type="transmembrane region" description="Helical" evidence="10">
    <location>
        <begin position="44"/>
        <end position="62"/>
    </location>
</feature>
<dbReference type="NCBIfam" id="TIGR01297">
    <property type="entry name" value="CDF"/>
    <property type="match status" value="1"/>
</dbReference>
<reference evidence="13 14" key="1">
    <citation type="submission" date="2024-09" db="EMBL/GenBank/DDBJ databases">
        <authorList>
            <person name="Sun Q."/>
            <person name="Mori K."/>
        </authorList>
    </citation>
    <scope>NUCLEOTIDE SEQUENCE [LARGE SCALE GENOMIC DNA]</scope>
    <source>
        <strain evidence="13 14">CICC 11035S</strain>
    </source>
</reference>
<evidence type="ECO:0000256" key="2">
    <source>
        <dbReference type="ARBA" id="ARBA00008873"/>
    </source>
</evidence>
<dbReference type="InterPro" id="IPR027469">
    <property type="entry name" value="Cation_efflux_TMD_sf"/>
</dbReference>
<feature type="transmembrane region" description="Helical" evidence="10">
    <location>
        <begin position="211"/>
        <end position="228"/>
    </location>
</feature>
<evidence type="ECO:0000256" key="7">
    <source>
        <dbReference type="ARBA" id="ARBA00023065"/>
    </source>
</evidence>
<feature type="transmembrane region" description="Helical" evidence="10">
    <location>
        <begin position="143"/>
        <end position="167"/>
    </location>
</feature>
<dbReference type="InterPro" id="IPR058533">
    <property type="entry name" value="Cation_efflux_TM"/>
</dbReference>
<comment type="subcellular location">
    <subcellularLocation>
        <location evidence="1">Membrane</location>
        <topology evidence="1">Multi-pass membrane protein</topology>
    </subcellularLocation>
</comment>
<dbReference type="SUPFAM" id="SSF161111">
    <property type="entry name" value="Cation efflux protein transmembrane domain-like"/>
    <property type="match status" value="1"/>
</dbReference>
<dbReference type="PANTHER" id="PTHR11562:SF17">
    <property type="entry name" value="RE54080P-RELATED"/>
    <property type="match status" value="1"/>
</dbReference>
<evidence type="ECO:0000256" key="4">
    <source>
        <dbReference type="ARBA" id="ARBA00022692"/>
    </source>
</evidence>
<keyword evidence="6 10" id="KW-1133">Transmembrane helix</keyword>
<dbReference type="Pfam" id="PF16916">
    <property type="entry name" value="ZT_dimer"/>
    <property type="match status" value="1"/>
</dbReference>
<name>A0ABV6S8U4_9SPHN</name>
<keyword evidence="5" id="KW-0862">Zinc</keyword>
<evidence type="ECO:0000256" key="3">
    <source>
        <dbReference type="ARBA" id="ARBA00022448"/>
    </source>
</evidence>
<keyword evidence="4 10" id="KW-0812">Transmembrane</keyword>
<keyword evidence="3" id="KW-0813">Transport</keyword>
<protein>
    <submittedName>
        <fullName evidence="13">Cation diffusion facilitator family transporter</fullName>
    </submittedName>
</protein>
<evidence type="ECO:0000313" key="13">
    <source>
        <dbReference type="EMBL" id="MFC0685652.1"/>
    </source>
</evidence>
<feature type="transmembrane region" description="Helical" evidence="10">
    <location>
        <begin position="179"/>
        <end position="205"/>
    </location>
</feature>
<evidence type="ECO:0000256" key="6">
    <source>
        <dbReference type="ARBA" id="ARBA00022989"/>
    </source>
</evidence>
<comment type="caution">
    <text evidence="13">The sequence shown here is derived from an EMBL/GenBank/DDBJ whole genome shotgun (WGS) entry which is preliminary data.</text>
</comment>
<keyword evidence="7" id="KW-0406">Ion transport</keyword>
<dbReference type="Proteomes" id="UP001589858">
    <property type="component" value="Unassembled WGS sequence"/>
</dbReference>
<dbReference type="SUPFAM" id="SSF160240">
    <property type="entry name" value="Cation efflux protein cytoplasmic domain-like"/>
    <property type="match status" value="1"/>
</dbReference>
<evidence type="ECO:0000256" key="5">
    <source>
        <dbReference type="ARBA" id="ARBA00022906"/>
    </source>
</evidence>
<feature type="transmembrane region" description="Helical" evidence="10">
    <location>
        <begin position="112"/>
        <end position="131"/>
    </location>
</feature>
<dbReference type="InterPro" id="IPR036837">
    <property type="entry name" value="Cation_efflux_CTD_sf"/>
</dbReference>
<proteinExistence type="inferred from homology"/>
<dbReference type="Pfam" id="PF01545">
    <property type="entry name" value="Cation_efflux"/>
    <property type="match status" value="1"/>
</dbReference>
<dbReference type="RefSeq" id="WP_267219092.1">
    <property type="nucleotide sequence ID" value="NZ_JAPCWC010000003.1"/>
</dbReference>
<sequence>MSAPHAHHGHDHGHHHHGHSHGHGHDHGHHHGHHHSLPANVGRAFAVAVSLNLAFVIAEAAAGYLSDSMALLADAGHNLSDVLSLLLAWAASVLASRPPTERFTYGLKSSSILAAIANAALLWVAIGAILVETIRRFAEPAPVTGMTMIVVAAIGIAVNALSALLFAKGSKDDLNLRAAFVHLMADAAVSAGVVIAGVVILFTGWTVVDPIASLVITAVIAWSSWSLLRESLRMGMMAVPESIDIAAVRAFLESRAGVAQVHDLHVWPMSTTETALTAHIVMPGGQPGDDFLHTLAHDLDHRFKIGHPTIQIETESNAACALESAAVV</sequence>
<organism evidence="13 14">
    <name type="scientific">Novosphingobium clariflavum</name>
    <dbReference type="NCBI Taxonomy" id="2029884"/>
    <lineage>
        <taxon>Bacteria</taxon>
        <taxon>Pseudomonadati</taxon>
        <taxon>Pseudomonadota</taxon>
        <taxon>Alphaproteobacteria</taxon>
        <taxon>Sphingomonadales</taxon>
        <taxon>Sphingomonadaceae</taxon>
        <taxon>Novosphingobium</taxon>
    </lineage>
</organism>
<evidence type="ECO:0000256" key="1">
    <source>
        <dbReference type="ARBA" id="ARBA00004141"/>
    </source>
</evidence>
<evidence type="ECO:0000259" key="11">
    <source>
        <dbReference type="Pfam" id="PF01545"/>
    </source>
</evidence>
<dbReference type="PANTHER" id="PTHR11562">
    <property type="entry name" value="CATION EFFLUX PROTEIN/ ZINC TRANSPORTER"/>
    <property type="match status" value="1"/>
</dbReference>
<feature type="domain" description="Cation efflux protein transmembrane" evidence="11">
    <location>
        <begin position="47"/>
        <end position="233"/>
    </location>
</feature>
<comment type="similarity">
    <text evidence="2">Belongs to the cation diffusion facilitator (CDF) transporter (TC 2.A.4) family. SLC30A subfamily.</text>
</comment>
<dbReference type="InterPro" id="IPR050681">
    <property type="entry name" value="CDF/SLC30A"/>
</dbReference>
<dbReference type="Gene3D" id="1.20.1510.10">
    <property type="entry name" value="Cation efflux protein transmembrane domain"/>
    <property type="match status" value="1"/>
</dbReference>
<keyword evidence="14" id="KW-1185">Reference proteome</keyword>
<evidence type="ECO:0000256" key="10">
    <source>
        <dbReference type="SAM" id="Phobius"/>
    </source>
</evidence>
<evidence type="ECO:0000256" key="9">
    <source>
        <dbReference type="SAM" id="MobiDB-lite"/>
    </source>
</evidence>
<dbReference type="EMBL" id="JBHLTM010000055">
    <property type="protein sequence ID" value="MFC0685652.1"/>
    <property type="molecule type" value="Genomic_DNA"/>
</dbReference>
<evidence type="ECO:0000256" key="8">
    <source>
        <dbReference type="ARBA" id="ARBA00023136"/>
    </source>
</evidence>
<evidence type="ECO:0000313" key="14">
    <source>
        <dbReference type="Proteomes" id="UP001589858"/>
    </source>
</evidence>
<feature type="domain" description="Cation efflux protein cytoplasmic" evidence="12">
    <location>
        <begin position="240"/>
        <end position="314"/>
    </location>
</feature>
<keyword evidence="5" id="KW-0864">Zinc transport</keyword>
<accession>A0ABV6S8U4</accession>
<keyword evidence="8 10" id="KW-0472">Membrane</keyword>
<feature type="region of interest" description="Disordered" evidence="9">
    <location>
        <begin position="1"/>
        <end position="36"/>
    </location>
</feature>
<gene>
    <name evidence="13" type="ORF">ACFFF8_13700</name>
</gene>
<dbReference type="InterPro" id="IPR027470">
    <property type="entry name" value="Cation_efflux_CTD"/>
</dbReference>